<accession>T0XTX5</accession>
<evidence type="ECO:0000313" key="1">
    <source>
        <dbReference type="EMBL" id="EQD26246.1"/>
    </source>
</evidence>
<dbReference type="EMBL" id="AUZY01013194">
    <property type="protein sequence ID" value="EQD26246.1"/>
    <property type="molecule type" value="Genomic_DNA"/>
</dbReference>
<name>T0XTX5_9ZZZZ</name>
<sequence>MIQGGTRLARWVPEFDYNRVLVVGVAMDGPTPNETAVYVPQPDVPFHRYTWMSYLTPPANGGSNLIAEVTVPRDSAVDINRHVKEVLGGLVAIGVLPNRASARVTRSWLNEFGYPVYSHSHHRTTSVVLASLSKRGLYSV</sequence>
<comment type="caution">
    <text evidence="1">The sequence shown here is derived from an EMBL/GenBank/DDBJ whole genome shotgun (WGS) entry which is preliminary data.</text>
</comment>
<dbReference type="InterPro" id="IPR036188">
    <property type="entry name" value="FAD/NAD-bd_sf"/>
</dbReference>
<reference evidence="1" key="1">
    <citation type="submission" date="2013-08" db="EMBL/GenBank/DDBJ databases">
        <authorList>
            <person name="Mendez C."/>
            <person name="Richter M."/>
            <person name="Ferrer M."/>
            <person name="Sanchez J."/>
        </authorList>
    </citation>
    <scope>NUCLEOTIDE SEQUENCE</scope>
</reference>
<gene>
    <name evidence="1" type="ORF">B1B_19630</name>
</gene>
<proteinExistence type="predicted"/>
<feature type="non-terminal residue" evidence="1">
    <location>
        <position position="140"/>
    </location>
</feature>
<dbReference type="Gene3D" id="3.50.50.60">
    <property type="entry name" value="FAD/NAD(P)-binding domain"/>
    <property type="match status" value="1"/>
</dbReference>
<dbReference type="AlphaFoldDB" id="T0XTX5"/>
<protein>
    <submittedName>
        <fullName evidence="1">Flavin-containing amine oxidoreductase family protein</fullName>
    </submittedName>
</protein>
<organism evidence="1">
    <name type="scientific">mine drainage metagenome</name>
    <dbReference type="NCBI Taxonomy" id="410659"/>
    <lineage>
        <taxon>unclassified sequences</taxon>
        <taxon>metagenomes</taxon>
        <taxon>ecological metagenomes</taxon>
    </lineage>
</organism>
<reference evidence="1" key="2">
    <citation type="journal article" date="2014" name="ISME J.">
        <title>Microbial stratification in low pH oxic and suboxic macroscopic growths along an acid mine drainage.</title>
        <authorList>
            <person name="Mendez-Garcia C."/>
            <person name="Mesa V."/>
            <person name="Sprenger R.R."/>
            <person name="Richter M."/>
            <person name="Diez M.S."/>
            <person name="Solano J."/>
            <person name="Bargiela R."/>
            <person name="Golyshina O.V."/>
            <person name="Manteca A."/>
            <person name="Ramos J.L."/>
            <person name="Gallego J.R."/>
            <person name="Llorente I."/>
            <person name="Martins Dos Santos V.A."/>
            <person name="Jensen O.N."/>
            <person name="Pelaez A.I."/>
            <person name="Sanchez J."/>
            <person name="Ferrer M."/>
        </authorList>
    </citation>
    <scope>NUCLEOTIDE SEQUENCE</scope>
</reference>